<sequence>MAQSEHTKSRGDGRWEMRSWADPNPVPGNRNFIVPRFTWADLQATAQACYSCGILLSGCRGCFDQHGIQESDVVHGSIQFVYPAFVDSVDEQDVEKNLRFLLTGGRRFEVELFALEGDDDFIPKSWDSMPVSQRTSPATNSAQALRAMQGWITECENTHGLCESSDNPVLPTRVVDCGEGVVKLIETNGAVGKYICLSHCWGHSQIITTTKSTFKQRLGGIAWEDLSKTFQDAISLTRALGFKYIWIDSLCIVQDDSSDWGIESGRMASIYSDGHLTIAATHASNGQGGLFHPTEDFEVCGKTPGENTYRLYFRERIEHHIEMTTGPSHIALNSPQEILEGYSTEMYYPLLTRAWVYQERMLSTRVLHFGRYEPFLECKTDIQCECGSIQFHGSAPAASITLIKIEYADTLWQYQQSHGRLNQQALNYHGARLWRTMVSSYTTLRLTKLEDRLPAIRGLAKQMGAARKSRYLAGMWEDTLNDDLLWTIYQDKKPRPCPRNAPSWSWASVETPASYWDEIVFTDVDEAVLEDRLPYQHFGEIAKCETSWSTSDGPGTITWGSLTIRGLIAEGVLEREAEMCNGEERMVYYVTFPDLRLPVNMDCLLDPRQTDVNASVLCLRMSLLQQLHSERLISLVLKSSAAHQGSFERIGALLVKGSLGSVGSECGIFRTAVETTVVIV</sequence>
<proteinExistence type="predicted"/>
<reference evidence="3" key="1">
    <citation type="journal article" date="2021" name="IMA Fungus">
        <title>Genomic characterization of three marine fungi, including Emericellopsis atlantica sp. nov. with signatures of a generalist lifestyle and marine biomass degradation.</title>
        <authorList>
            <person name="Hagestad O.C."/>
            <person name="Hou L."/>
            <person name="Andersen J.H."/>
            <person name="Hansen E.H."/>
            <person name="Altermark B."/>
            <person name="Li C."/>
            <person name="Kuhnert E."/>
            <person name="Cox R.J."/>
            <person name="Crous P.W."/>
            <person name="Spatafora J.W."/>
            <person name="Lail K."/>
            <person name="Amirebrahimi M."/>
            <person name="Lipzen A."/>
            <person name="Pangilinan J."/>
            <person name="Andreopoulos W."/>
            <person name="Hayes R.D."/>
            <person name="Ng V."/>
            <person name="Grigoriev I.V."/>
            <person name="Jackson S.A."/>
            <person name="Sutton T.D.S."/>
            <person name="Dobson A.D.W."/>
            <person name="Rama T."/>
        </authorList>
    </citation>
    <scope>NUCLEOTIDE SEQUENCE</scope>
    <source>
        <strain evidence="3">TRa018bII</strain>
    </source>
</reference>
<evidence type="ECO:0000313" key="4">
    <source>
        <dbReference type="Proteomes" id="UP000824998"/>
    </source>
</evidence>
<dbReference type="PANTHER" id="PTHR33112:SF13">
    <property type="entry name" value="HETEROKARYON INCOMPATIBILITY DOMAIN-CONTAINING PROTEIN"/>
    <property type="match status" value="1"/>
</dbReference>
<dbReference type="Pfam" id="PF06985">
    <property type="entry name" value="HET"/>
    <property type="match status" value="1"/>
</dbReference>
<feature type="compositionally biased region" description="Basic and acidic residues" evidence="1">
    <location>
        <begin position="1"/>
        <end position="19"/>
    </location>
</feature>
<comment type="caution">
    <text evidence="3">The sequence shown here is derived from an EMBL/GenBank/DDBJ whole genome shotgun (WGS) entry which is preliminary data.</text>
</comment>
<evidence type="ECO:0000259" key="2">
    <source>
        <dbReference type="Pfam" id="PF06985"/>
    </source>
</evidence>
<gene>
    <name evidence="3" type="ORF">BJ875DRAFT_541505</name>
</gene>
<feature type="domain" description="Heterokaryon incompatibility" evidence="2">
    <location>
        <begin position="194"/>
        <end position="359"/>
    </location>
</feature>
<evidence type="ECO:0000313" key="3">
    <source>
        <dbReference type="EMBL" id="KAG9236244.1"/>
    </source>
</evidence>
<accession>A0A9P7YM77</accession>
<dbReference type="Proteomes" id="UP000824998">
    <property type="component" value="Unassembled WGS sequence"/>
</dbReference>
<dbReference type="PANTHER" id="PTHR33112">
    <property type="entry name" value="DOMAIN PROTEIN, PUTATIVE-RELATED"/>
    <property type="match status" value="1"/>
</dbReference>
<organism evidence="3 4">
    <name type="scientific">Amylocarpus encephaloides</name>
    <dbReference type="NCBI Taxonomy" id="45428"/>
    <lineage>
        <taxon>Eukaryota</taxon>
        <taxon>Fungi</taxon>
        <taxon>Dikarya</taxon>
        <taxon>Ascomycota</taxon>
        <taxon>Pezizomycotina</taxon>
        <taxon>Leotiomycetes</taxon>
        <taxon>Helotiales</taxon>
        <taxon>Helotiales incertae sedis</taxon>
        <taxon>Amylocarpus</taxon>
    </lineage>
</organism>
<name>A0A9P7YM77_9HELO</name>
<dbReference type="AlphaFoldDB" id="A0A9P7YM77"/>
<keyword evidence="4" id="KW-1185">Reference proteome</keyword>
<dbReference type="OrthoDB" id="3486565at2759"/>
<protein>
    <submittedName>
        <fullName evidence="3">Heterokaryon incompatibility protein-domain-containing protein</fullName>
    </submittedName>
</protein>
<feature type="region of interest" description="Disordered" evidence="1">
    <location>
        <begin position="1"/>
        <end position="22"/>
    </location>
</feature>
<dbReference type="InterPro" id="IPR010730">
    <property type="entry name" value="HET"/>
</dbReference>
<evidence type="ECO:0000256" key="1">
    <source>
        <dbReference type="SAM" id="MobiDB-lite"/>
    </source>
</evidence>
<dbReference type="EMBL" id="MU251412">
    <property type="protein sequence ID" value="KAG9236244.1"/>
    <property type="molecule type" value="Genomic_DNA"/>
</dbReference>